<feature type="modified residue" description="Phosphohistidine" evidence="2">
    <location>
        <position position="63"/>
    </location>
</feature>
<dbReference type="Pfam" id="PF01627">
    <property type="entry name" value="Hpt"/>
    <property type="match status" value="1"/>
</dbReference>
<feature type="domain" description="HPt" evidence="3">
    <location>
        <begin position="24"/>
        <end position="123"/>
    </location>
</feature>
<dbReference type="PROSITE" id="PS50894">
    <property type="entry name" value="HPT"/>
    <property type="match status" value="1"/>
</dbReference>
<dbReference type="Proteomes" id="UP001548992">
    <property type="component" value="Unassembled WGS sequence"/>
</dbReference>
<evidence type="ECO:0000256" key="2">
    <source>
        <dbReference type="PROSITE-ProRule" id="PRU00110"/>
    </source>
</evidence>
<proteinExistence type="predicted"/>
<accession>A0ABV2DYU1</accession>
<organism evidence="4 5">
    <name type="scientific">Pantoea leporis</name>
    <dbReference type="NCBI Taxonomy" id="2933780"/>
    <lineage>
        <taxon>Bacteria</taxon>
        <taxon>Pseudomonadati</taxon>
        <taxon>Pseudomonadota</taxon>
        <taxon>Gammaproteobacteria</taxon>
        <taxon>Enterobacterales</taxon>
        <taxon>Erwiniaceae</taxon>
        <taxon>Pantoea</taxon>
    </lineage>
</organism>
<keyword evidence="5" id="KW-1185">Reference proteome</keyword>
<dbReference type="InterPro" id="IPR008207">
    <property type="entry name" value="Sig_transdc_His_kin_Hpt_dom"/>
</dbReference>
<evidence type="ECO:0000259" key="3">
    <source>
        <dbReference type="PROSITE" id="PS50894"/>
    </source>
</evidence>
<evidence type="ECO:0000313" key="5">
    <source>
        <dbReference type="Proteomes" id="UP001548992"/>
    </source>
</evidence>
<dbReference type="EMBL" id="JBEWWF010000002">
    <property type="protein sequence ID" value="MET3075982.1"/>
    <property type="molecule type" value="Genomic_DNA"/>
</dbReference>
<protein>
    <submittedName>
        <fullName evidence="4">Hpt domain-containing protein</fullName>
    </submittedName>
</protein>
<keyword evidence="2" id="KW-0597">Phosphoprotein</keyword>
<dbReference type="SUPFAM" id="SSF47226">
    <property type="entry name" value="Histidine-containing phosphotransfer domain, HPT domain"/>
    <property type="match status" value="1"/>
</dbReference>
<dbReference type="Gene3D" id="1.20.120.160">
    <property type="entry name" value="HPT domain"/>
    <property type="match status" value="1"/>
</dbReference>
<dbReference type="RefSeq" id="WP_222212998.1">
    <property type="nucleotide sequence ID" value="NZ_JBEWWF010000002.1"/>
</dbReference>
<keyword evidence="1" id="KW-0902">Two-component regulatory system</keyword>
<sequence>MAKSAKPLDSLLSLERLRTLTGHDESLLCAMLAMTLKSNSTDLNAAAALYARADWGELAKSVHRIAGAAQITGARRAEHACRQLETACLQSPPDNIFLANLWSEVSPAVEEINASIADYLEQHSAQ</sequence>
<evidence type="ECO:0000256" key="1">
    <source>
        <dbReference type="ARBA" id="ARBA00023012"/>
    </source>
</evidence>
<comment type="caution">
    <text evidence="4">The sequence shown here is derived from an EMBL/GenBank/DDBJ whole genome shotgun (WGS) entry which is preliminary data.</text>
</comment>
<dbReference type="InterPro" id="IPR036641">
    <property type="entry name" value="HPT_dom_sf"/>
</dbReference>
<evidence type="ECO:0000313" key="4">
    <source>
        <dbReference type="EMBL" id="MET3075982.1"/>
    </source>
</evidence>
<name>A0ABV2DYU1_9GAMM</name>
<reference evidence="4 5" key="1">
    <citation type="submission" date="2024-07" db="EMBL/GenBank/DDBJ databases">
        <title>Isolation, whole-genome sequencing, and annotation of five antibiotic-resistant bacteria from environmental samples.</title>
        <authorList>
            <person name="Bedore T."/>
            <person name="Hudson A.O."/>
            <person name="Kumar G."/>
        </authorList>
    </citation>
    <scope>NUCLEOTIDE SEQUENCE [LARGE SCALE GENOMIC DNA]</scope>
    <source>
        <strain evidence="4 5">RIT844</strain>
    </source>
</reference>
<gene>
    <name evidence="4" type="ORF">ABXV16_09515</name>
</gene>